<dbReference type="SUPFAM" id="SSF52540">
    <property type="entry name" value="P-loop containing nucleoside triphosphate hydrolases"/>
    <property type="match status" value="1"/>
</dbReference>
<protein>
    <recommendedName>
        <fullName evidence="3">Sulfotransferase domain-containing protein</fullName>
    </recommendedName>
</protein>
<keyword evidence="2" id="KW-1185">Reference proteome</keyword>
<dbReference type="GO" id="GO:0019319">
    <property type="term" value="P:hexose biosynthetic process"/>
    <property type="evidence" value="ECO:0007669"/>
    <property type="project" value="TreeGrafter"/>
</dbReference>
<dbReference type="PANTHER" id="PTHR15723:SF0">
    <property type="entry name" value="CARBOHYDRATE SULFOTRANSFERASE 15"/>
    <property type="match status" value="1"/>
</dbReference>
<dbReference type="PANTHER" id="PTHR15723">
    <property type="entry name" value="CARBOHYDRATE SULFOTRANSFERASE 15"/>
    <property type="match status" value="1"/>
</dbReference>
<dbReference type="InterPro" id="IPR027417">
    <property type="entry name" value="P-loop_NTPase"/>
</dbReference>
<accession>A0AAD9MU16</accession>
<comment type="caution">
    <text evidence="1">The sequence shown here is derived from an EMBL/GenBank/DDBJ whole genome shotgun (WGS) entry which is preliminary data.</text>
</comment>
<evidence type="ECO:0008006" key="3">
    <source>
        <dbReference type="Google" id="ProtNLM"/>
    </source>
</evidence>
<evidence type="ECO:0000313" key="1">
    <source>
        <dbReference type="EMBL" id="KAK2143831.1"/>
    </source>
</evidence>
<proteinExistence type="predicted"/>
<organism evidence="1 2">
    <name type="scientific">Paralvinella palmiformis</name>
    <dbReference type="NCBI Taxonomy" id="53620"/>
    <lineage>
        <taxon>Eukaryota</taxon>
        <taxon>Metazoa</taxon>
        <taxon>Spiralia</taxon>
        <taxon>Lophotrochozoa</taxon>
        <taxon>Annelida</taxon>
        <taxon>Polychaeta</taxon>
        <taxon>Sedentaria</taxon>
        <taxon>Canalipalpata</taxon>
        <taxon>Terebellida</taxon>
        <taxon>Terebelliformia</taxon>
        <taxon>Alvinellidae</taxon>
        <taxon>Paralvinella</taxon>
    </lineage>
</organism>
<dbReference type="GO" id="GO:0050659">
    <property type="term" value="F:N-acetylgalactosamine 4-sulfate 6-O-sulfotransferase activity"/>
    <property type="evidence" value="ECO:0007669"/>
    <property type="project" value="TreeGrafter"/>
</dbReference>
<dbReference type="Proteomes" id="UP001208570">
    <property type="component" value="Unassembled WGS sequence"/>
</dbReference>
<dbReference type="EMBL" id="JAODUP010000809">
    <property type="protein sequence ID" value="KAK2143831.1"/>
    <property type="molecule type" value="Genomic_DNA"/>
</dbReference>
<dbReference type="AlphaFoldDB" id="A0AAD9MU16"/>
<dbReference type="InterPro" id="IPR052654">
    <property type="entry name" value="CS_Sulfotransferase"/>
</dbReference>
<name>A0AAD9MU16_9ANNE</name>
<reference evidence="1" key="1">
    <citation type="journal article" date="2023" name="Mol. Biol. Evol.">
        <title>Third-Generation Sequencing Reveals the Adaptive Role of the Epigenome in Three Deep-Sea Polychaetes.</title>
        <authorList>
            <person name="Perez M."/>
            <person name="Aroh O."/>
            <person name="Sun Y."/>
            <person name="Lan Y."/>
            <person name="Juniper S.K."/>
            <person name="Young C.R."/>
            <person name="Angers B."/>
            <person name="Qian P.Y."/>
        </authorList>
    </citation>
    <scope>NUCLEOTIDE SEQUENCE</scope>
    <source>
        <strain evidence="1">P08H-3</strain>
    </source>
</reference>
<dbReference type="Gene3D" id="3.40.50.300">
    <property type="entry name" value="P-loop containing nucleotide triphosphate hydrolases"/>
    <property type="match status" value="1"/>
</dbReference>
<evidence type="ECO:0000313" key="2">
    <source>
        <dbReference type="Proteomes" id="UP001208570"/>
    </source>
</evidence>
<gene>
    <name evidence="1" type="ORF">LSH36_810g01055</name>
</gene>
<sequence length="260" mass="31252">MITISSLWLSPEYLRINFNKTQEYSYLLYGIEIAELRNMSYSQEDPFVFISEYKNPCWLERLPWNYTAEYEATPYRRAGAKHIAGVRDIYNDRLQNNTSPWRMRCLPYFYLLGVTKCGTTDFVKALSRHEQIYWPWVTETMYWNRARYPEGVIVHQTTSVDHMRFSRFVNYFDYCAHKINTTRDDQYCIIGDDGSYYFWEDNGWPNHPGNKGLTEPRYTTSMALHTAQPEAKLIVLLRDPTERYPFYEYLLLYVYRHLLI</sequence>